<dbReference type="SUPFAM" id="SSF46689">
    <property type="entry name" value="Homeodomain-like"/>
    <property type="match status" value="1"/>
</dbReference>
<accession>A0ABP9ZC61</accession>
<sequence>MSSWGGSSSFIPKIGSSKKVVSLSKSKTTILKEETIETLELSLHDLPEIEGKGKGRMEEPLYILQQIKQDQGDIDMEEEEESFWQKEEPTLKTMEMDELVDTETPRFESLSVNDELSPKPTTTLKRKRVGEDVFTREAVKQWQGSRIKAWENRYMSPEGFYYRFVTPGEGQQNGGWSAQEQKLFMNRYNEWINKGYKIGSSWGLFSYGIPHRVGYQCMNYYRKLVSDGKLQDDSYITIDGKLKQVHKERLSGTVPNTELGPEWKDPEVKEDEKDIDQWLKEFHGRSGQSLTAPKPKPKVATPRFVTKKRSNISDLVKKMQPKQFIEGEEEDFMMMESEPEVAHLQARDWETEWNDRLQNYRNFLTPYLDKYNRDRYWYAKQDWRKSLITTELLLQKSMVKKTSQPPPLYTSSSDPPSKIQQSSLSRFFTGVKKRKIDTPDEFISHVRIPNDLYSGVKRIQPLSAKTQIEEFKQSYIELDDINDCVPLLDDILQPATDASSLECILVDPPWEFYVADGKNDSSCTWNLMDFRKLLEPVSRHMTAGMIFVWSHKLIQADIVRIMYTMSVKMIKYICIDCKYVENLVWFKKSVNNVQLDEPSPYFSSTKEILLMFKKGEGFELRHQRSPDVIIDFELPRNQWIHDEFTVPKPIGVYDMIETLLPRAVYDSELKRGKFLELWAKKASPRREGWIAIHQNKPQNKII</sequence>
<dbReference type="InterPro" id="IPR007757">
    <property type="entry name" value="MT-A70-like"/>
</dbReference>
<evidence type="ECO:0000259" key="2">
    <source>
        <dbReference type="PROSITE" id="PS50090"/>
    </source>
</evidence>
<protein>
    <recommendedName>
        <fullName evidence="2">Myb-like domain-containing protein</fullName>
    </recommendedName>
</protein>
<evidence type="ECO:0000256" key="1">
    <source>
        <dbReference type="PROSITE-ProRule" id="PRU00489"/>
    </source>
</evidence>
<gene>
    <name evidence="3" type="ORF">MFLAVUS_010237</name>
</gene>
<dbReference type="InterPro" id="IPR029063">
    <property type="entry name" value="SAM-dependent_MTases_sf"/>
</dbReference>
<name>A0ABP9ZC61_9FUNG</name>
<reference evidence="3 4" key="1">
    <citation type="submission" date="2024-04" db="EMBL/GenBank/DDBJ databases">
        <title>genome sequences of Mucor flavus KT1a and Helicostylum pulchrum KT1b strains isolated from the surface of a dry-aged beef.</title>
        <authorList>
            <person name="Toyotome T."/>
            <person name="Hosono M."/>
            <person name="Torimaru M."/>
            <person name="Fukuda K."/>
            <person name="Mikami N."/>
        </authorList>
    </citation>
    <scope>NUCLEOTIDE SEQUENCE [LARGE SCALE GENOMIC DNA]</scope>
    <source>
        <strain evidence="3 4">KT1a</strain>
    </source>
</reference>
<comment type="caution">
    <text evidence="3">The sequence shown here is derived from an EMBL/GenBank/DDBJ whole genome shotgun (WGS) entry which is preliminary data.</text>
</comment>
<comment type="similarity">
    <text evidence="1">Belongs to the MT-A70-like family.</text>
</comment>
<dbReference type="SUPFAM" id="SSF53335">
    <property type="entry name" value="S-adenosyl-L-methionine-dependent methyltransferases"/>
    <property type="match status" value="1"/>
</dbReference>
<dbReference type="InterPro" id="IPR009057">
    <property type="entry name" value="Homeodomain-like_sf"/>
</dbReference>
<dbReference type="Pfam" id="PF05063">
    <property type="entry name" value="MT-A70"/>
    <property type="match status" value="1"/>
</dbReference>
<dbReference type="PROSITE" id="PS50090">
    <property type="entry name" value="MYB_LIKE"/>
    <property type="match status" value="1"/>
</dbReference>
<keyword evidence="4" id="KW-1185">Reference proteome</keyword>
<dbReference type="InterPro" id="IPR001005">
    <property type="entry name" value="SANT/Myb"/>
</dbReference>
<evidence type="ECO:0000313" key="3">
    <source>
        <dbReference type="EMBL" id="GAA5816705.1"/>
    </source>
</evidence>
<dbReference type="PROSITE" id="PS51143">
    <property type="entry name" value="MT_A70"/>
    <property type="match status" value="1"/>
</dbReference>
<dbReference type="EMBL" id="BAABUK010000034">
    <property type="protein sequence ID" value="GAA5816705.1"/>
    <property type="molecule type" value="Genomic_DNA"/>
</dbReference>
<proteinExistence type="inferred from homology"/>
<dbReference type="Proteomes" id="UP001473302">
    <property type="component" value="Unassembled WGS sequence"/>
</dbReference>
<evidence type="ECO:0000313" key="4">
    <source>
        <dbReference type="Proteomes" id="UP001473302"/>
    </source>
</evidence>
<feature type="domain" description="Myb-like" evidence="2">
    <location>
        <begin position="168"/>
        <end position="225"/>
    </location>
</feature>
<organism evidence="3 4">
    <name type="scientific">Mucor flavus</name>
    <dbReference type="NCBI Taxonomy" id="439312"/>
    <lineage>
        <taxon>Eukaryota</taxon>
        <taxon>Fungi</taxon>
        <taxon>Fungi incertae sedis</taxon>
        <taxon>Mucoromycota</taxon>
        <taxon>Mucoromycotina</taxon>
        <taxon>Mucoromycetes</taxon>
        <taxon>Mucorales</taxon>
        <taxon>Mucorineae</taxon>
        <taxon>Mucoraceae</taxon>
        <taxon>Mucor</taxon>
    </lineage>
</organism>